<proteinExistence type="predicted"/>
<keyword evidence="3" id="KW-0732">Signal</keyword>
<dbReference type="InterPro" id="IPR042473">
    <property type="entry name" value="VISTA"/>
</dbReference>
<feature type="compositionally biased region" description="Polar residues" evidence="1">
    <location>
        <begin position="84"/>
        <end position="102"/>
    </location>
</feature>
<dbReference type="PANTHER" id="PTHR44819:SF1">
    <property type="entry name" value="V-TYPE IMMUNOGLOBULIN DOMAIN-CONTAINING SUPPRESSOR OF T-CELL ACTIVATION"/>
    <property type="match status" value="1"/>
</dbReference>
<feature type="region of interest" description="Disordered" evidence="1">
    <location>
        <begin position="79"/>
        <end position="102"/>
    </location>
</feature>
<accession>A0A3P9JRM6</accession>
<organism evidence="4 5">
    <name type="scientific">Oryzias latipes</name>
    <name type="common">Japanese rice fish</name>
    <name type="synonym">Japanese killifish</name>
    <dbReference type="NCBI Taxonomy" id="8090"/>
    <lineage>
        <taxon>Eukaryota</taxon>
        <taxon>Metazoa</taxon>
        <taxon>Chordata</taxon>
        <taxon>Craniata</taxon>
        <taxon>Vertebrata</taxon>
        <taxon>Euteleostomi</taxon>
        <taxon>Actinopterygii</taxon>
        <taxon>Neopterygii</taxon>
        <taxon>Teleostei</taxon>
        <taxon>Neoteleostei</taxon>
        <taxon>Acanthomorphata</taxon>
        <taxon>Ovalentaria</taxon>
        <taxon>Atherinomorphae</taxon>
        <taxon>Beloniformes</taxon>
        <taxon>Adrianichthyidae</taxon>
        <taxon>Oryziinae</taxon>
        <taxon>Oryzias</taxon>
    </lineage>
</organism>
<reference evidence="4" key="4">
    <citation type="submission" date="2025-09" db="UniProtKB">
        <authorList>
            <consortium name="Ensembl"/>
        </authorList>
    </citation>
    <scope>IDENTIFICATION</scope>
    <source>
        <strain evidence="4">HSOK</strain>
    </source>
</reference>
<evidence type="ECO:0000313" key="4">
    <source>
        <dbReference type="Ensembl" id="ENSORLP00015034865.1"/>
    </source>
</evidence>
<dbReference type="Gene3D" id="2.60.40.10">
    <property type="entry name" value="Immunoglobulins"/>
    <property type="match status" value="1"/>
</dbReference>
<dbReference type="Ensembl" id="ENSORLT00015035806.1">
    <property type="protein sequence ID" value="ENSORLP00015034865.1"/>
    <property type="gene ID" value="ENSORLG00015021057.1"/>
</dbReference>
<reference evidence="4" key="3">
    <citation type="submission" date="2025-08" db="UniProtKB">
        <authorList>
            <consortium name="Ensembl"/>
        </authorList>
    </citation>
    <scope>IDENTIFICATION</scope>
    <source>
        <strain evidence="4">HSOK</strain>
    </source>
</reference>
<dbReference type="Proteomes" id="UP000265200">
    <property type="component" value="Chromosome 15"/>
</dbReference>
<dbReference type="SUPFAM" id="SSF48726">
    <property type="entry name" value="Immunoglobulin"/>
    <property type="match status" value="1"/>
</dbReference>
<name>A0A3P9JRM6_ORYLA</name>
<dbReference type="GO" id="GO:0050776">
    <property type="term" value="P:regulation of immune response"/>
    <property type="evidence" value="ECO:0007669"/>
    <property type="project" value="InterPro"/>
</dbReference>
<feature type="chain" id="PRO_5018215074" evidence="3">
    <location>
        <begin position="24"/>
        <end position="293"/>
    </location>
</feature>
<evidence type="ECO:0000313" key="5">
    <source>
        <dbReference type="Proteomes" id="UP000265200"/>
    </source>
</evidence>
<dbReference type="InterPro" id="IPR013783">
    <property type="entry name" value="Ig-like_fold"/>
</dbReference>
<dbReference type="GO" id="GO:0016020">
    <property type="term" value="C:membrane"/>
    <property type="evidence" value="ECO:0007669"/>
    <property type="project" value="InterPro"/>
</dbReference>
<keyword evidence="2" id="KW-0472">Membrane</keyword>
<dbReference type="AlphaFoldDB" id="A0A3P9JRM6"/>
<evidence type="ECO:0000256" key="3">
    <source>
        <dbReference type="SAM" id="SignalP"/>
    </source>
</evidence>
<dbReference type="InterPro" id="IPR036179">
    <property type="entry name" value="Ig-like_dom_sf"/>
</dbReference>
<feature type="transmembrane region" description="Helical" evidence="2">
    <location>
        <begin position="182"/>
        <end position="204"/>
    </location>
</feature>
<keyword evidence="2" id="KW-1133">Transmembrane helix</keyword>
<sequence>MMEQGRTARNFWMLWILWASAAAKVETHQTHSTLEVSVPHLHYYCPQGSNAKLVCAQKGDTKYPKDVLARSWLFTPHSDEHCQKNTGPRNTNPHHPGKNQTVGAGLDFGHTGDHMWVTLHNVTSADQGRYCCLLLDIKNENKHLTVEQSSHSHLILHVTPWKAGSPNCTVWDLSPPEGSVPVALALAACILALLSLPLVLVLVYKQRQNSQSGRRGQELVRMDSEGQGHENPVFLGELPHAKSRTVSQIMTRQTSETGCHLLSDPGTPLSPPAHGDVFFPSEDVIPESPDLLQ</sequence>
<keyword evidence="2" id="KW-0812">Transmembrane</keyword>
<reference evidence="4 5" key="2">
    <citation type="submission" date="2017-04" db="EMBL/GenBank/DDBJ databases">
        <title>CpG methylation of centromeres and impact of large insertions on vertebrate speciation.</title>
        <authorList>
            <person name="Ichikawa K."/>
            <person name="Yoshimura J."/>
            <person name="Morishita S."/>
        </authorList>
    </citation>
    <scope>NUCLEOTIDE SEQUENCE</scope>
    <source>
        <strain evidence="4 5">HSOK</strain>
    </source>
</reference>
<evidence type="ECO:0000256" key="1">
    <source>
        <dbReference type="SAM" id="MobiDB-lite"/>
    </source>
</evidence>
<feature type="signal peptide" evidence="3">
    <location>
        <begin position="1"/>
        <end position="23"/>
    </location>
</feature>
<feature type="region of interest" description="Disordered" evidence="1">
    <location>
        <begin position="264"/>
        <end position="293"/>
    </location>
</feature>
<reference key="1">
    <citation type="journal article" date="2007" name="Nature">
        <title>The medaka draft genome and insights into vertebrate genome evolution.</title>
        <authorList>
            <person name="Kasahara M."/>
            <person name="Naruse K."/>
            <person name="Sasaki S."/>
            <person name="Nakatani Y."/>
            <person name="Qu W."/>
            <person name="Ahsan B."/>
            <person name="Yamada T."/>
            <person name="Nagayasu Y."/>
            <person name="Doi K."/>
            <person name="Kasai Y."/>
            <person name="Jindo T."/>
            <person name="Kobayashi D."/>
            <person name="Shimada A."/>
            <person name="Toyoda A."/>
            <person name="Kuroki Y."/>
            <person name="Fujiyama A."/>
            <person name="Sasaki T."/>
            <person name="Shimizu A."/>
            <person name="Asakawa S."/>
            <person name="Shimizu N."/>
            <person name="Hashimoto S."/>
            <person name="Yang J."/>
            <person name="Lee Y."/>
            <person name="Matsushima K."/>
            <person name="Sugano S."/>
            <person name="Sakaizumi M."/>
            <person name="Narita T."/>
            <person name="Ohishi K."/>
            <person name="Haga S."/>
            <person name="Ohta F."/>
            <person name="Nomoto H."/>
            <person name="Nogata K."/>
            <person name="Morishita T."/>
            <person name="Endo T."/>
            <person name="Shin-I T."/>
            <person name="Takeda H."/>
            <person name="Morishita S."/>
            <person name="Kohara Y."/>
        </authorList>
    </citation>
    <scope>NUCLEOTIDE SEQUENCE [LARGE SCALE GENOMIC DNA]</scope>
    <source>
        <strain>Hd-rR</strain>
    </source>
</reference>
<protein>
    <submittedName>
        <fullName evidence="4">V-set immunoregulatory receptor</fullName>
    </submittedName>
</protein>
<dbReference type="PANTHER" id="PTHR44819">
    <property type="entry name" value="V-TYPE IMMUNOGLOBULIN DOMAIN-CONTAINING SUPPRESSOR OF T-CELL ACTIVATION"/>
    <property type="match status" value="1"/>
</dbReference>
<evidence type="ECO:0000256" key="2">
    <source>
        <dbReference type="SAM" id="Phobius"/>
    </source>
</evidence>